<gene>
    <name evidence="1" type="ORF">TRUGW13939_01314</name>
</gene>
<evidence type="ECO:0000313" key="1">
    <source>
        <dbReference type="EMBL" id="QKX54229.1"/>
    </source>
</evidence>
<accession>A0A7H8QJX0</accession>
<reference evidence="2" key="1">
    <citation type="submission" date="2020-06" db="EMBL/GenBank/DDBJ databases">
        <title>A chromosome-scale genome assembly of Talaromyces rugulosus W13939.</title>
        <authorList>
            <person name="Wang B."/>
            <person name="Guo L."/>
            <person name="Ye K."/>
            <person name="Wang L."/>
        </authorList>
    </citation>
    <scope>NUCLEOTIDE SEQUENCE [LARGE SCALE GENOMIC DNA]</scope>
    <source>
        <strain evidence="2">W13939</strain>
    </source>
</reference>
<dbReference type="RefSeq" id="XP_035340408.1">
    <property type="nucleotide sequence ID" value="XM_035484515.1"/>
</dbReference>
<keyword evidence="2" id="KW-1185">Reference proteome</keyword>
<evidence type="ECO:0000313" key="2">
    <source>
        <dbReference type="Proteomes" id="UP000509510"/>
    </source>
</evidence>
<proteinExistence type="predicted"/>
<protein>
    <submittedName>
        <fullName evidence="1">Uncharacterized protein</fullName>
    </submittedName>
</protein>
<dbReference type="GeneID" id="55988826"/>
<organism evidence="1 2">
    <name type="scientific">Talaromyces rugulosus</name>
    <name type="common">Penicillium rugulosum</name>
    <dbReference type="NCBI Taxonomy" id="121627"/>
    <lineage>
        <taxon>Eukaryota</taxon>
        <taxon>Fungi</taxon>
        <taxon>Dikarya</taxon>
        <taxon>Ascomycota</taxon>
        <taxon>Pezizomycotina</taxon>
        <taxon>Eurotiomycetes</taxon>
        <taxon>Eurotiomycetidae</taxon>
        <taxon>Eurotiales</taxon>
        <taxon>Trichocomaceae</taxon>
        <taxon>Talaromyces</taxon>
        <taxon>Talaromyces sect. Islandici</taxon>
    </lineage>
</organism>
<sequence length="517" mass="59041">MNGHIDTHGAKEDEDEDSPFRFSIWGGLFPIKPDHPDVEAYNGCREDLIHILIDQLGSNWLLVSIFRASLEPSGPFKPEPCLVIMVQSEYQCNWRELENCLRKALHPPAKHLRILFLSGAYDESLTTPKSEEVLCGDLYREHIHLGKPSGRDGEMFWPISSKKGEEIECTGGGVVGLQIGNKTHWGYLTSHTALQKKPPEKSKINRHGFPVSTLSDTPQFLSPLRTRLMWLLKDWEKRFLYEITRNIRSPMLLSHRRHRRIDDLFNSPPQVIEKDMPPPARLLLASGRVLRDKHIQDWAFIEMSEQELSMPLSRQNILKPAAQELPTIRYTRSRQDTHFENGSQLSGFGKMELGQWYFKSGNKTMSTDGICNGVTAIGPLRTENVRYDMHGNRIVSTDKRFFEDFIMFAGAKSRTYTTSERSQWHQVDFSWLGDAGSWVIDGHRRFCGLLRGTVGIMLPERCRDNTRFFRTMGLVSSVDHILPSIAERARQDIVVSLNFQGDGSSQTCSVCVPLESK</sequence>
<dbReference type="KEGG" id="trg:TRUGW13939_01314"/>
<dbReference type="AlphaFoldDB" id="A0A7H8QJX0"/>
<dbReference type="EMBL" id="CP055898">
    <property type="protein sequence ID" value="QKX54229.1"/>
    <property type="molecule type" value="Genomic_DNA"/>
</dbReference>
<name>A0A7H8QJX0_TALRU</name>
<dbReference type="Proteomes" id="UP000509510">
    <property type="component" value="Chromosome I"/>
</dbReference>